<dbReference type="EMBL" id="CP034550">
    <property type="protein sequence ID" value="QFZ23991.1"/>
    <property type="molecule type" value="Genomic_DNA"/>
</dbReference>
<organism evidence="3 4">
    <name type="scientific">Saccharothrix syringae</name>
    <name type="common">Nocardiopsis syringae</name>
    <dbReference type="NCBI Taxonomy" id="103733"/>
    <lineage>
        <taxon>Bacteria</taxon>
        <taxon>Bacillati</taxon>
        <taxon>Actinomycetota</taxon>
        <taxon>Actinomycetes</taxon>
        <taxon>Pseudonocardiales</taxon>
        <taxon>Pseudonocardiaceae</taxon>
        <taxon>Saccharothrix</taxon>
    </lineage>
</organism>
<feature type="compositionally biased region" description="Basic and acidic residues" evidence="1">
    <location>
        <begin position="33"/>
        <end position="42"/>
    </location>
</feature>
<keyword evidence="4" id="KW-1185">Reference proteome</keyword>
<protein>
    <recommendedName>
        <fullName evidence="2">Winged helix-turn helix domain-containing protein</fullName>
    </recommendedName>
</protein>
<evidence type="ECO:0000313" key="3">
    <source>
        <dbReference type="EMBL" id="QFZ23991.1"/>
    </source>
</evidence>
<dbReference type="AlphaFoldDB" id="A0A5Q0HCT4"/>
<reference evidence="4" key="1">
    <citation type="journal article" date="2021" name="Curr. Microbiol.">
        <title>Complete genome of nocamycin-producing strain Saccharothrix syringae NRRL B-16468 reveals the biosynthetic potential for secondary metabolites.</title>
        <authorList>
            <person name="Mo X."/>
            <person name="Yang S."/>
        </authorList>
    </citation>
    <scope>NUCLEOTIDE SEQUENCE [LARGE SCALE GENOMIC DNA]</scope>
    <source>
        <strain evidence="4">ATCC 51364 / DSM 43886 / JCM 6844 / KCTC 9398 / NBRC 14523 / NRRL B-16468 / INA 2240</strain>
    </source>
</reference>
<accession>A0A5Q0HCT4</accession>
<evidence type="ECO:0000256" key="1">
    <source>
        <dbReference type="SAM" id="MobiDB-lite"/>
    </source>
</evidence>
<dbReference type="KEGG" id="ssyi:EKG83_02925"/>
<proteinExistence type="predicted"/>
<evidence type="ECO:0000259" key="2">
    <source>
        <dbReference type="Pfam" id="PF13592"/>
    </source>
</evidence>
<feature type="domain" description="Winged helix-turn helix" evidence="2">
    <location>
        <begin position="3"/>
        <end position="48"/>
    </location>
</feature>
<gene>
    <name evidence="3" type="ORF">EKG83_02925</name>
</gene>
<evidence type="ECO:0000313" key="4">
    <source>
        <dbReference type="Proteomes" id="UP000325787"/>
    </source>
</evidence>
<dbReference type="OrthoDB" id="8479510at2"/>
<dbReference type="Pfam" id="PF13592">
    <property type="entry name" value="HTH_33"/>
    <property type="match status" value="1"/>
</dbReference>
<sequence>MVVARRFPVRFSPAQTWRIPRQVGFTPRLPAHRSAERDEHRAATWTRTTRPRAGKERPPGTRGRASPANPGSCAHRRPAPGLGAGHRCCGCAPPARRACPWPACPAANPATAPG</sequence>
<name>A0A5Q0HCT4_SACSY</name>
<dbReference type="Proteomes" id="UP000325787">
    <property type="component" value="Chromosome"/>
</dbReference>
<feature type="region of interest" description="Disordered" evidence="1">
    <location>
        <begin position="28"/>
        <end position="79"/>
    </location>
</feature>
<dbReference type="InterPro" id="IPR025959">
    <property type="entry name" value="Winged_HTH_dom"/>
</dbReference>